<gene>
    <name evidence="2" type="ORF">DFH08DRAFT_835461</name>
</gene>
<evidence type="ECO:0000313" key="2">
    <source>
        <dbReference type="EMBL" id="KAJ7366781.1"/>
    </source>
</evidence>
<dbReference type="GO" id="GO:0000964">
    <property type="term" value="P:mitochondrial RNA 5'-end processing"/>
    <property type="evidence" value="ECO:0007669"/>
    <property type="project" value="TreeGrafter"/>
</dbReference>
<dbReference type="GO" id="GO:0005740">
    <property type="term" value="C:mitochondrial envelope"/>
    <property type="evidence" value="ECO:0007669"/>
    <property type="project" value="TreeGrafter"/>
</dbReference>
<dbReference type="PANTHER" id="PTHR31014:SF0">
    <property type="entry name" value="MITOCHONDRIAL TRANSLATION SYSTEM COMPONENT PET127-RELATED"/>
    <property type="match status" value="1"/>
</dbReference>
<dbReference type="PANTHER" id="PTHR31014">
    <property type="entry name" value="MITOCHONDRIAL TRANSLATION SYSTEM COMPONENT PET127-RELATED"/>
    <property type="match status" value="1"/>
</dbReference>
<organism evidence="2 3">
    <name type="scientific">Mycena albidolilacea</name>
    <dbReference type="NCBI Taxonomy" id="1033008"/>
    <lineage>
        <taxon>Eukaryota</taxon>
        <taxon>Fungi</taxon>
        <taxon>Dikarya</taxon>
        <taxon>Basidiomycota</taxon>
        <taxon>Agaricomycotina</taxon>
        <taxon>Agaricomycetes</taxon>
        <taxon>Agaricomycetidae</taxon>
        <taxon>Agaricales</taxon>
        <taxon>Marasmiineae</taxon>
        <taxon>Mycenaceae</taxon>
        <taxon>Mycena</taxon>
    </lineage>
</organism>
<feature type="region of interest" description="Disordered" evidence="1">
    <location>
        <begin position="760"/>
        <end position="807"/>
    </location>
</feature>
<name>A0AAD7ART7_9AGAR</name>
<proteinExistence type="predicted"/>
<feature type="region of interest" description="Disordered" evidence="1">
    <location>
        <begin position="31"/>
        <end position="62"/>
    </location>
</feature>
<keyword evidence="3" id="KW-1185">Reference proteome</keyword>
<dbReference type="Proteomes" id="UP001218218">
    <property type="component" value="Unassembled WGS sequence"/>
</dbReference>
<sequence>MKRGVLNAGTCISRTRAPAHFAGFATAVSRKKAAPAEKPKHTLAERLKRQQADSSNPLISSSEEMINRTHVKTSKLLRSLHEAAVPPQYGADGQIIGNPQSGWKPEEWKDDWGTDALAPKDSKRQKPPHLGGSPNSSSASKKWPSAPPRKPAYTRRIEGLIEPSDKRVLDDLAPTSEHKPIATLEHGLERVLFNPGVHWLQDPRSRVYNFPSHLESIPKVTEFAFERLPGFISSSRDEDLRSLAHRENRMFAGSTSSLTGMLSHCYFLISDHKPVDITSLSQHFEKQEKNFTPGQRMPSSVIFNYKDGVYAIDSDSQDTSKNVLTWLGTLLEKFVTMSKEEFATYLRSSPAIGEEGEDPMKEAYRYAKSEKFVMRSQLDCVDKRLPGTGVFDIKTRACLPVRMDILNWEENSGYLIKSAHGLMESFEREYYDLIRSAFLKYGMQVRIGDMDGVIVAYHNTARLFGFQYVSLEEMDQHLFGPEPGVGDRVFQKCVGLLECIAPEIVQCFPGQSVKATFECEEGSKDLNVWVQPAEWESTVEQVEPPIRQLCIQTQSFLSESNVNGSRAINGSSTMPWTLHWSLFHLSDSQDEIRYNYGKCMERKFRAWSLPTGVSFEDLPQYWSELNFGEPKPEAQQTEDTPQDLPEDFDYSKFRLPDEHVQTLRDLARSGREFSEMLEKKEAGRKKIVLGEPYDISDREIETYKTEEDRVIEEDVPSVVELPESSVSVGLADAPASVMDDIAAPRTPSAEKDFPLDAELEFSSVSDAGELVQPESPPVPDATDLAQPTDSLSESPPVDGESKSDPKI</sequence>
<reference evidence="2" key="1">
    <citation type="submission" date="2023-03" db="EMBL/GenBank/DDBJ databases">
        <title>Massive genome expansion in bonnet fungi (Mycena s.s.) driven by repeated elements and novel gene families across ecological guilds.</title>
        <authorList>
            <consortium name="Lawrence Berkeley National Laboratory"/>
            <person name="Harder C.B."/>
            <person name="Miyauchi S."/>
            <person name="Viragh M."/>
            <person name="Kuo A."/>
            <person name="Thoen E."/>
            <person name="Andreopoulos B."/>
            <person name="Lu D."/>
            <person name="Skrede I."/>
            <person name="Drula E."/>
            <person name="Henrissat B."/>
            <person name="Morin E."/>
            <person name="Kohler A."/>
            <person name="Barry K."/>
            <person name="LaButti K."/>
            <person name="Morin E."/>
            <person name="Salamov A."/>
            <person name="Lipzen A."/>
            <person name="Mereny Z."/>
            <person name="Hegedus B."/>
            <person name="Baldrian P."/>
            <person name="Stursova M."/>
            <person name="Weitz H."/>
            <person name="Taylor A."/>
            <person name="Grigoriev I.V."/>
            <person name="Nagy L.G."/>
            <person name="Martin F."/>
            <person name="Kauserud H."/>
        </authorList>
    </citation>
    <scope>NUCLEOTIDE SEQUENCE</scope>
    <source>
        <strain evidence="2">CBHHK002</strain>
    </source>
</reference>
<comment type="caution">
    <text evidence="2">The sequence shown here is derived from an EMBL/GenBank/DDBJ whole genome shotgun (WGS) entry which is preliminary data.</text>
</comment>
<feature type="compositionally biased region" description="Basic and acidic residues" evidence="1">
    <location>
        <begin position="104"/>
        <end position="124"/>
    </location>
</feature>
<dbReference type="AlphaFoldDB" id="A0AAD7ART7"/>
<evidence type="ECO:0000256" key="1">
    <source>
        <dbReference type="SAM" id="MobiDB-lite"/>
    </source>
</evidence>
<protein>
    <submittedName>
        <fullName evidence="2">Mitochondrial protein Pet127-domain-containing protein</fullName>
    </submittedName>
</protein>
<feature type="compositionally biased region" description="Polar residues" evidence="1">
    <location>
        <begin position="52"/>
        <end position="62"/>
    </location>
</feature>
<dbReference type="Pfam" id="PF08634">
    <property type="entry name" value="Pet127"/>
    <property type="match status" value="1"/>
</dbReference>
<dbReference type="EMBL" id="JARIHO010000002">
    <property type="protein sequence ID" value="KAJ7366781.1"/>
    <property type="molecule type" value="Genomic_DNA"/>
</dbReference>
<accession>A0AAD7ART7</accession>
<evidence type="ECO:0000313" key="3">
    <source>
        <dbReference type="Proteomes" id="UP001218218"/>
    </source>
</evidence>
<dbReference type="InterPro" id="IPR013943">
    <property type="entry name" value="Pet127"/>
</dbReference>
<feature type="compositionally biased region" description="Basic and acidic residues" evidence="1">
    <location>
        <begin position="34"/>
        <end position="51"/>
    </location>
</feature>
<feature type="compositionally biased region" description="Low complexity" evidence="1">
    <location>
        <begin position="133"/>
        <end position="144"/>
    </location>
</feature>
<feature type="region of interest" description="Disordered" evidence="1">
    <location>
        <begin position="88"/>
        <end position="159"/>
    </location>
</feature>